<protein>
    <recommendedName>
        <fullName evidence="4">DUF1461 domain-containing protein</fullName>
    </recommendedName>
</protein>
<evidence type="ECO:0000256" key="1">
    <source>
        <dbReference type="SAM" id="Phobius"/>
    </source>
</evidence>
<evidence type="ECO:0000313" key="2">
    <source>
        <dbReference type="EMBL" id="CCK75975.1"/>
    </source>
</evidence>
<proteinExistence type="predicted"/>
<organism evidence="2 3">
    <name type="scientific">Oleispira antarctica RB-8</name>
    <dbReference type="NCBI Taxonomy" id="698738"/>
    <lineage>
        <taxon>Bacteria</taxon>
        <taxon>Pseudomonadati</taxon>
        <taxon>Pseudomonadota</taxon>
        <taxon>Gammaproteobacteria</taxon>
        <taxon>Oceanospirillales</taxon>
        <taxon>Oceanospirillaceae</taxon>
        <taxon>Oleispira</taxon>
    </lineage>
</organism>
<dbReference type="InterPro" id="IPR010178">
    <property type="entry name" value="Lit"/>
</dbReference>
<gene>
    <name evidence="2" type="ORF">OLEAN_C17990</name>
</gene>
<feature type="transmembrane region" description="Helical" evidence="1">
    <location>
        <begin position="118"/>
        <end position="139"/>
    </location>
</feature>
<name>R4YMN1_OLEAN</name>
<evidence type="ECO:0000313" key="3">
    <source>
        <dbReference type="Proteomes" id="UP000032749"/>
    </source>
</evidence>
<dbReference type="OrthoDB" id="7836096at2"/>
<accession>R4YMN1</accession>
<keyword evidence="1" id="KW-1133">Transmembrane helix</keyword>
<dbReference type="AlphaFoldDB" id="R4YMN1"/>
<keyword evidence="1" id="KW-0812">Transmembrane</keyword>
<feature type="transmembrane region" description="Helical" evidence="1">
    <location>
        <begin position="164"/>
        <end position="190"/>
    </location>
</feature>
<dbReference type="HOGENOM" id="CLU_079007_0_0_6"/>
<dbReference type="PATRIC" id="fig|698738.3.peg.1863"/>
<dbReference type="Pfam" id="PF07314">
    <property type="entry name" value="Lit"/>
    <property type="match status" value="1"/>
</dbReference>
<keyword evidence="1" id="KW-0472">Membrane</keyword>
<keyword evidence="3" id="KW-1185">Reference proteome</keyword>
<dbReference type="KEGG" id="oai:OLEAN_C17990"/>
<dbReference type="Proteomes" id="UP000032749">
    <property type="component" value="Chromosome"/>
</dbReference>
<reference evidence="2 3" key="1">
    <citation type="journal article" date="2013" name="Nat. Commun.">
        <title>Genome sequence and functional genomic analysis of the oil-degrading bacterium Oleispira antarctica.</title>
        <authorList>
            <person name="Kube M."/>
            <person name="Chernikova T.N."/>
            <person name="Al-Ramahi Y."/>
            <person name="Beloqui A."/>
            <person name="Lopez-Cortez N."/>
            <person name="Guazzaroni M.E."/>
            <person name="Heipieper H.J."/>
            <person name="Klages S."/>
            <person name="Kotsyurbenko O.R."/>
            <person name="Langer I."/>
            <person name="Nechitaylo T.Y."/>
            <person name="Lunsdorf H."/>
            <person name="Fernandez M."/>
            <person name="Juarez S."/>
            <person name="Ciordia S."/>
            <person name="Singer A."/>
            <person name="Kagan O."/>
            <person name="Egorova O."/>
            <person name="Petit P.A."/>
            <person name="Stogios P."/>
            <person name="Kim Y."/>
            <person name="Tchigvintsev A."/>
            <person name="Flick R."/>
            <person name="Denaro R."/>
            <person name="Genovese M."/>
            <person name="Albar J.P."/>
            <person name="Reva O.N."/>
            <person name="Martinez-Gomariz M."/>
            <person name="Tran H."/>
            <person name="Ferrer M."/>
            <person name="Savchenko A."/>
            <person name="Yakunin A.F."/>
            <person name="Yakimov M.M."/>
            <person name="Golyshina O.V."/>
            <person name="Reinhardt R."/>
            <person name="Golyshin P.N."/>
        </authorList>
    </citation>
    <scope>NUCLEOTIDE SEQUENCE [LARGE SCALE GENOMIC DNA]</scope>
</reference>
<dbReference type="STRING" id="698738.OLEAN_C17990"/>
<dbReference type="EMBL" id="FO203512">
    <property type="protein sequence ID" value="CCK75975.1"/>
    <property type="molecule type" value="Genomic_DNA"/>
</dbReference>
<evidence type="ECO:0008006" key="4">
    <source>
        <dbReference type="Google" id="ProtNLM"/>
    </source>
</evidence>
<sequence length="259" mass="29694">MFKKILINGRVFSLLLLALILSLYGGWMVNAKLGYGYVWLYGFYETEQHIAHYAPQNRFRQGFESTSVIEHKRVFQQIVDSVHANGEGLVDITYEYSGQTIPLLHEAERIHLQDVANVINFIHVLGLLCLLLFIACLWWEYRYRCKTPLNGQNKNLNPYRASPIGLLTVFVLLLSVITGAFLIFGAKAIFYQMHILVFPDDHQWFFYYQDSLMSTLMKAPDLFGGIAVQIVLVGLVFYVAMLLAMRELLSQKSVRSGKV</sequence>
<feature type="transmembrane region" description="Helical" evidence="1">
    <location>
        <begin position="222"/>
        <end position="245"/>
    </location>
</feature>